<evidence type="ECO:0000256" key="1">
    <source>
        <dbReference type="SAM" id="SignalP"/>
    </source>
</evidence>
<keyword evidence="3" id="KW-1185">Reference proteome</keyword>
<dbReference type="Proteomes" id="UP001528912">
    <property type="component" value="Unassembled WGS sequence"/>
</dbReference>
<reference evidence="2 3" key="1">
    <citation type="submission" date="2023-03" db="EMBL/GenBank/DDBJ databases">
        <title>YIM 133296 draft genome.</title>
        <authorList>
            <person name="Xiong L."/>
        </authorList>
    </citation>
    <scope>NUCLEOTIDE SEQUENCE [LARGE SCALE GENOMIC DNA]</scope>
    <source>
        <strain evidence="2 3">YIM 133296</strain>
    </source>
</reference>
<keyword evidence="1" id="KW-0732">Signal</keyword>
<sequence>MKVMIAVLTAVAASVALSGCGGGSSSAPTSQAAVTVNATHDAPTATPSDVGVSPFGEARASTTGATVMLEKPRLVALKDDDVDHSRKYADVRITLSNSSKDPFPSSDVSFQGMCGGKKATSPKADIGEAGLAYGPVSRYVQPGREVHFRLVYACDEIESLTVSASMAEGTFATFGSS</sequence>
<organism evidence="2 3">
    <name type="scientific">Luteipulveratus flavus</name>
    <dbReference type="NCBI Taxonomy" id="3031728"/>
    <lineage>
        <taxon>Bacteria</taxon>
        <taxon>Bacillati</taxon>
        <taxon>Actinomycetota</taxon>
        <taxon>Actinomycetes</taxon>
        <taxon>Micrococcales</taxon>
        <taxon>Dermacoccaceae</taxon>
        <taxon>Luteipulveratus</taxon>
    </lineage>
</organism>
<accession>A0ABT6C5W6</accession>
<comment type="caution">
    <text evidence="2">The sequence shown here is derived from an EMBL/GenBank/DDBJ whole genome shotgun (WGS) entry which is preliminary data.</text>
</comment>
<feature type="signal peptide" evidence="1">
    <location>
        <begin position="1"/>
        <end position="18"/>
    </location>
</feature>
<evidence type="ECO:0008006" key="4">
    <source>
        <dbReference type="Google" id="ProtNLM"/>
    </source>
</evidence>
<dbReference type="PROSITE" id="PS51257">
    <property type="entry name" value="PROKAR_LIPOPROTEIN"/>
    <property type="match status" value="1"/>
</dbReference>
<gene>
    <name evidence="2" type="ORF">P4R38_08780</name>
</gene>
<protein>
    <recommendedName>
        <fullName evidence="4">DUF4352 domain-containing protein</fullName>
    </recommendedName>
</protein>
<name>A0ABT6C5W6_9MICO</name>
<proteinExistence type="predicted"/>
<dbReference type="EMBL" id="JAROAV010000028">
    <property type="protein sequence ID" value="MDF8264334.1"/>
    <property type="molecule type" value="Genomic_DNA"/>
</dbReference>
<evidence type="ECO:0000313" key="3">
    <source>
        <dbReference type="Proteomes" id="UP001528912"/>
    </source>
</evidence>
<dbReference type="RefSeq" id="WP_277191863.1">
    <property type="nucleotide sequence ID" value="NZ_JAROAV010000028.1"/>
</dbReference>
<evidence type="ECO:0000313" key="2">
    <source>
        <dbReference type="EMBL" id="MDF8264334.1"/>
    </source>
</evidence>
<feature type="chain" id="PRO_5047137816" description="DUF4352 domain-containing protein" evidence="1">
    <location>
        <begin position="19"/>
        <end position="177"/>
    </location>
</feature>